<evidence type="ECO:0000256" key="3">
    <source>
        <dbReference type="ARBA" id="ARBA00022827"/>
    </source>
</evidence>
<dbReference type="Proteomes" id="UP001610444">
    <property type="component" value="Unassembled WGS sequence"/>
</dbReference>
<evidence type="ECO:0000256" key="1">
    <source>
        <dbReference type="ARBA" id="ARBA00007992"/>
    </source>
</evidence>
<dbReference type="InterPro" id="IPR002938">
    <property type="entry name" value="FAD-bd"/>
</dbReference>
<sequence>MAEPFKVIIVGGSVAGLTLAHCLHHANIEYIVLERKAEIAPQEGASIALWPTGGQVLDQLRLWEDLAAGADVIRQHNVLFPDGFAFTHFLLETLYERFGYGFVMVERQRLLECLYENSPDKTKIHVIKAVVEIQQMDAGVSVATQDGTIYNGSLVVGADGVHSRVRSEMWRLAEAETQYSGSIPPITAGEKETLRAEYSCVFGISTTIPGLRSSEHDLVYGDGVCYQDVPRFTAEDAEDMCMRKYGDVRIAEGVYVRHLWEYKRAASMIAMEQGIFETWGSGRIVLMGDAVRTMTVTLGQGANATIEDSAVLSTLLDRLVHDTRAKTHQTPTNEDIKALVAEFREARYDRSHVIYNETRLAGQFQTRKRFIKRVIGRYTCRT</sequence>
<keyword evidence="2" id="KW-0285">Flavoprotein</keyword>
<evidence type="ECO:0000313" key="6">
    <source>
        <dbReference type="EMBL" id="KAL2849327.1"/>
    </source>
</evidence>
<dbReference type="RefSeq" id="XP_070898714.1">
    <property type="nucleotide sequence ID" value="XM_071045733.1"/>
</dbReference>
<dbReference type="Gene3D" id="3.50.50.60">
    <property type="entry name" value="FAD/NAD(P)-binding domain"/>
    <property type="match status" value="1"/>
</dbReference>
<reference evidence="6 7" key="1">
    <citation type="submission" date="2024-07" db="EMBL/GenBank/DDBJ databases">
        <title>Section-level genome sequencing and comparative genomics of Aspergillus sections Usti and Cavernicolus.</title>
        <authorList>
            <consortium name="Lawrence Berkeley National Laboratory"/>
            <person name="Nybo J.L."/>
            <person name="Vesth T.C."/>
            <person name="Theobald S."/>
            <person name="Frisvad J.C."/>
            <person name="Larsen T.O."/>
            <person name="Kjaerboelling I."/>
            <person name="Rothschild-Mancinelli K."/>
            <person name="Lyhne E.K."/>
            <person name="Kogle M.E."/>
            <person name="Barry K."/>
            <person name="Clum A."/>
            <person name="Na H."/>
            <person name="Ledsgaard L."/>
            <person name="Lin J."/>
            <person name="Lipzen A."/>
            <person name="Kuo A."/>
            <person name="Riley R."/>
            <person name="Mondo S."/>
            <person name="LaButti K."/>
            <person name="Haridas S."/>
            <person name="Pangalinan J."/>
            <person name="Salamov A.A."/>
            <person name="Simmons B.A."/>
            <person name="Magnuson J.K."/>
            <person name="Chen J."/>
            <person name="Drula E."/>
            <person name="Henrissat B."/>
            <person name="Wiebenga A."/>
            <person name="Lubbers R.J."/>
            <person name="Gomes A.C."/>
            <person name="Macurrencykelacurrency M.R."/>
            <person name="Stajich J."/>
            <person name="Grigoriev I.V."/>
            <person name="Mortensen U.H."/>
            <person name="De vries R.P."/>
            <person name="Baker S.E."/>
            <person name="Andersen M.R."/>
        </authorList>
    </citation>
    <scope>NUCLEOTIDE SEQUENCE [LARGE SCALE GENOMIC DNA]</scope>
    <source>
        <strain evidence="6 7">CBS 756.74</strain>
    </source>
</reference>
<dbReference type="EMBL" id="JBFXLR010000023">
    <property type="protein sequence ID" value="KAL2849327.1"/>
    <property type="molecule type" value="Genomic_DNA"/>
</dbReference>
<evidence type="ECO:0000259" key="5">
    <source>
        <dbReference type="Pfam" id="PF01494"/>
    </source>
</evidence>
<evidence type="ECO:0000256" key="4">
    <source>
        <dbReference type="ARBA" id="ARBA00023002"/>
    </source>
</evidence>
<name>A0ABR4KDE8_9EURO</name>
<dbReference type="SUPFAM" id="SSF51905">
    <property type="entry name" value="FAD/NAD(P)-binding domain"/>
    <property type="match status" value="1"/>
</dbReference>
<gene>
    <name evidence="6" type="ORF">BJX68DRAFT_267179</name>
</gene>
<dbReference type="GeneID" id="98160897"/>
<keyword evidence="3" id="KW-0274">FAD</keyword>
<feature type="domain" description="FAD-binding" evidence="5">
    <location>
        <begin position="6"/>
        <end position="321"/>
    </location>
</feature>
<dbReference type="PANTHER" id="PTHR47356:SF2">
    <property type="entry name" value="FAD-BINDING DOMAIN-CONTAINING PROTEIN-RELATED"/>
    <property type="match status" value="1"/>
</dbReference>
<dbReference type="InterPro" id="IPR036188">
    <property type="entry name" value="FAD/NAD-bd_sf"/>
</dbReference>
<protein>
    <recommendedName>
        <fullName evidence="5">FAD-binding domain-containing protein</fullName>
    </recommendedName>
</protein>
<keyword evidence="7" id="KW-1185">Reference proteome</keyword>
<proteinExistence type="inferred from homology"/>
<dbReference type="Pfam" id="PF01494">
    <property type="entry name" value="FAD_binding_3"/>
    <property type="match status" value="1"/>
</dbReference>
<dbReference type="InterPro" id="IPR050562">
    <property type="entry name" value="FAD_mOase_fung"/>
</dbReference>
<comment type="similarity">
    <text evidence="1">Belongs to the paxM FAD-dependent monooxygenase family.</text>
</comment>
<evidence type="ECO:0000256" key="2">
    <source>
        <dbReference type="ARBA" id="ARBA00022630"/>
    </source>
</evidence>
<evidence type="ECO:0000313" key="7">
    <source>
        <dbReference type="Proteomes" id="UP001610444"/>
    </source>
</evidence>
<organism evidence="6 7">
    <name type="scientific">Aspergillus pseudodeflectus</name>
    <dbReference type="NCBI Taxonomy" id="176178"/>
    <lineage>
        <taxon>Eukaryota</taxon>
        <taxon>Fungi</taxon>
        <taxon>Dikarya</taxon>
        <taxon>Ascomycota</taxon>
        <taxon>Pezizomycotina</taxon>
        <taxon>Eurotiomycetes</taxon>
        <taxon>Eurotiomycetidae</taxon>
        <taxon>Eurotiales</taxon>
        <taxon>Aspergillaceae</taxon>
        <taxon>Aspergillus</taxon>
        <taxon>Aspergillus subgen. Nidulantes</taxon>
    </lineage>
</organism>
<comment type="caution">
    <text evidence="6">The sequence shown here is derived from an EMBL/GenBank/DDBJ whole genome shotgun (WGS) entry which is preliminary data.</text>
</comment>
<dbReference type="PANTHER" id="PTHR47356">
    <property type="entry name" value="FAD-DEPENDENT MONOOXYGENASE ASQG-RELATED"/>
    <property type="match status" value="1"/>
</dbReference>
<keyword evidence="4" id="KW-0560">Oxidoreductase</keyword>
<dbReference type="PRINTS" id="PR00420">
    <property type="entry name" value="RNGMNOXGNASE"/>
</dbReference>
<accession>A0ABR4KDE8</accession>